<protein>
    <recommendedName>
        <fullName evidence="4">Retrotransposon gag domain-containing protein</fullName>
    </recommendedName>
</protein>
<organism evidence="2 3">
    <name type="scientific">Tanacetum coccineum</name>
    <dbReference type="NCBI Taxonomy" id="301880"/>
    <lineage>
        <taxon>Eukaryota</taxon>
        <taxon>Viridiplantae</taxon>
        <taxon>Streptophyta</taxon>
        <taxon>Embryophyta</taxon>
        <taxon>Tracheophyta</taxon>
        <taxon>Spermatophyta</taxon>
        <taxon>Magnoliopsida</taxon>
        <taxon>eudicotyledons</taxon>
        <taxon>Gunneridae</taxon>
        <taxon>Pentapetalae</taxon>
        <taxon>asterids</taxon>
        <taxon>campanulids</taxon>
        <taxon>Asterales</taxon>
        <taxon>Asteraceae</taxon>
        <taxon>Asteroideae</taxon>
        <taxon>Anthemideae</taxon>
        <taxon>Anthemidinae</taxon>
        <taxon>Tanacetum</taxon>
    </lineage>
</organism>
<dbReference type="Proteomes" id="UP001151760">
    <property type="component" value="Unassembled WGS sequence"/>
</dbReference>
<dbReference type="EMBL" id="BQNB010010755">
    <property type="protein sequence ID" value="GJS81540.1"/>
    <property type="molecule type" value="Genomic_DNA"/>
</dbReference>
<evidence type="ECO:0000313" key="3">
    <source>
        <dbReference type="Proteomes" id="UP001151760"/>
    </source>
</evidence>
<reference evidence="2" key="2">
    <citation type="submission" date="2022-01" db="EMBL/GenBank/DDBJ databases">
        <authorList>
            <person name="Yamashiro T."/>
            <person name="Shiraishi A."/>
            <person name="Satake H."/>
            <person name="Nakayama K."/>
        </authorList>
    </citation>
    <scope>NUCLEOTIDE SEQUENCE</scope>
</reference>
<accession>A0ABQ4YUT5</accession>
<name>A0ABQ4YUT5_9ASTR</name>
<dbReference type="PANTHER" id="PTHR33067:SF9">
    <property type="entry name" value="RNA-DIRECTED DNA POLYMERASE"/>
    <property type="match status" value="1"/>
</dbReference>
<dbReference type="Gene3D" id="2.40.70.10">
    <property type="entry name" value="Acid Proteases"/>
    <property type="match status" value="1"/>
</dbReference>
<reference evidence="2" key="1">
    <citation type="journal article" date="2022" name="Int. J. Mol. Sci.">
        <title>Draft Genome of Tanacetum Coccineum: Genomic Comparison of Closely Related Tanacetum-Family Plants.</title>
        <authorList>
            <person name="Yamashiro T."/>
            <person name="Shiraishi A."/>
            <person name="Nakayama K."/>
            <person name="Satake H."/>
        </authorList>
    </citation>
    <scope>NUCLEOTIDE SEQUENCE</scope>
</reference>
<evidence type="ECO:0000313" key="2">
    <source>
        <dbReference type="EMBL" id="GJS81540.1"/>
    </source>
</evidence>
<evidence type="ECO:0000256" key="1">
    <source>
        <dbReference type="SAM" id="MobiDB-lite"/>
    </source>
</evidence>
<keyword evidence="3" id="KW-1185">Reference proteome</keyword>
<comment type="caution">
    <text evidence="2">The sequence shown here is derived from an EMBL/GenBank/DDBJ whole genome shotgun (WGS) entry which is preliminary data.</text>
</comment>
<gene>
    <name evidence="2" type="ORF">Tco_0748081</name>
</gene>
<dbReference type="InterPro" id="IPR021109">
    <property type="entry name" value="Peptidase_aspartic_dom_sf"/>
</dbReference>
<evidence type="ECO:0008006" key="4">
    <source>
        <dbReference type="Google" id="ProtNLM"/>
    </source>
</evidence>
<dbReference type="PANTHER" id="PTHR33067">
    <property type="entry name" value="RNA-DIRECTED DNA POLYMERASE-RELATED"/>
    <property type="match status" value="1"/>
</dbReference>
<feature type="region of interest" description="Disordered" evidence="1">
    <location>
        <begin position="411"/>
        <end position="438"/>
    </location>
</feature>
<sequence>MKTFMLLKSDANNTKDPTTLKIAHKKKKGKPLKKLTIFNLVDLFKEGDIEQLLQDTIKGTTPTLHFKNKGNLTLLYKPRQTTVPFPGCLEEHYCEEEGSYGPKFMEAYGASLINNTIPQKEKDPGSFTLPCFINDFCFDNALVDLGASISVMPLSTYLNLGLGRLAHTRLIVELADGTVKYPKGIAENILVVFLVNLLSQKITFRVGEEKIVFKSIKPASSLIKRVYMLSLREIMKLDLEARLMGETLVFNRSLDPFSEDFIELYDLNEPIKLRRNQGDDLMPTIKEGKVIEEFRARNDNLNAGIEDCPSYCDEEATYLMVRSHPRFKNHTNEKCNKILPLLKVSNKDMKNGISHTYQKLNGFYKGVLNLGPDYIRHARMEEYLTCGHQQSQQQIKKNTKILEALNIREQPKRDKSRYGSSSDEDEEGVHADPANQQRSRMPRIKVDILTFSGSLNIEKFLDWVFETEKYFELMDILEDSQVKYVAYKLRGAALSWWDNL</sequence>
<proteinExistence type="predicted"/>